<evidence type="ECO:0000313" key="4">
    <source>
        <dbReference type="EMBL" id="SMX50343.1"/>
    </source>
</evidence>
<protein>
    <submittedName>
        <fullName evidence="4">Sulfotransferase domain protein</fullName>
    </submittedName>
</protein>
<proteinExistence type="predicted"/>
<evidence type="ECO:0000256" key="2">
    <source>
        <dbReference type="ARBA" id="ARBA00023180"/>
    </source>
</evidence>
<keyword evidence="1 4" id="KW-0808">Transferase</keyword>
<dbReference type="InterPro" id="IPR037359">
    <property type="entry name" value="NST/OST"/>
</dbReference>
<organism evidence="4 5">
    <name type="scientific">Pelagimonas varians</name>
    <dbReference type="NCBI Taxonomy" id="696760"/>
    <lineage>
        <taxon>Bacteria</taxon>
        <taxon>Pseudomonadati</taxon>
        <taxon>Pseudomonadota</taxon>
        <taxon>Alphaproteobacteria</taxon>
        <taxon>Rhodobacterales</taxon>
        <taxon>Roseobacteraceae</taxon>
        <taxon>Pelagimonas</taxon>
    </lineage>
</organism>
<dbReference type="GO" id="GO:0008146">
    <property type="term" value="F:sulfotransferase activity"/>
    <property type="evidence" value="ECO:0007669"/>
    <property type="project" value="InterPro"/>
</dbReference>
<evidence type="ECO:0000256" key="1">
    <source>
        <dbReference type="ARBA" id="ARBA00022679"/>
    </source>
</evidence>
<dbReference type="PANTHER" id="PTHR10605">
    <property type="entry name" value="HEPARAN SULFATE SULFOTRANSFERASE"/>
    <property type="match status" value="1"/>
</dbReference>
<keyword evidence="5" id="KW-1185">Reference proteome</keyword>
<evidence type="ECO:0000313" key="5">
    <source>
        <dbReference type="Proteomes" id="UP000220836"/>
    </source>
</evidence>
<sequence>MKKMPSNSKFPSLFLIGAPKCGTTSLAAWLSEHPDLFMCAPKEPDFYAPDVASSIEAGNIDAYRALFSSAQPDQICGEASTTYLRSQEAVAAVLEDAPDARLVVCLRHPIDLAASIHGQLVRTGREAETSFTKAWALQDTRRANPARRRSDHNPADQLYGDMAMLGTQVDRLLQVAPRDQVLFIFLEDMKRDPGSVYRAILTHAGAVDDGRKDFPVLNERRAPRSLFLARLSHMGGAVRRRLGFKNGFGLGRIINRTNEAAPTAGNAPDPSLRAELLDFFRNDIALLAKLTDRNLDHWLKSDAQPVPQGNKPL</sequence>
<name>A0A238L5F4_9RHOB</name>
<dbReference type="RefSeq" id="WP_097807003.1">
    <property type="nucleotide sequence ID" value="NZ_CBDIHF020000005.1"/>
</dbReference>
<evidence type="ECO:0000259" key="3">
    <source>
        <dbReference type="Pfam" id="PF00685"/>
    </source>
</evidence>
<dbReference type="EMBL" id="FXYH01000030">
    <property type="protein sequence ID" value="SMX50343.1"/>
    <property type="molecule type" value="Genomic_DNA"/>
</dbReference>
<keyword evidence="2" id="KW-0325">Glycoprotein</keyword>
<dbReference type="Gene3D" id="3.40.50.300">
    <property type="entry name" value="P-loop containing nucleotide triphosphate hydrolases"/>
    <property type="match status" value="1"/>
</dbReference>
<dbReference type="AlphaFoldDB" id="A0A238L5F4"/>
<dbReference type="Pfam" id="PF00685">
    <property type="entry name" value="Sulfotransfer_1"/>
    <property type="match status" value="1"/>
</dbReference>
<gene>
    <name evidence="4" type="ORF">PEV8663_04600</name>
</gene>
<dbReference type="OrthoDB" id="981508at2"/>
<dbReference type="SUPFAM" id="SSF52540">
    <property type="entry name" value="P-loop containing nucleoside triphosphate hydrolases"/>
    <property type="match status" value="1"/>
</dbReference>
<feature type="domain" description="Sulfotransferase" evidence="3">
    <location>
        <begin position="12"/>
        <end position="201"/>
    </location>
</feature>
<dbReference type="InterPro" id="IPR027417">
    <property type="entry name" value="P-loop_NTPase"/>
</dbReference>
<dbReference type="PANTHER" id="PTHR10605:SF56">
    <property type="entry name" value="BIFUNCTIONAL HEPARAN SULFATE N-DEACETYLASE_N-SULFOTRANSFERASE"/>
    <property type="match status" value="1"/>
</dbReference>
<accession>A0A238L5F4</accession>
<dbReference type="InterPro" id="IPR000863">
    <property type="entry name" value="Sulfotransferase_dom"/>
</dbReference>
<reference evidence="4 5" key="1">
    <citation type="submission" date="2017-05" db="EMBL/GenBank/DDBJ databases">
        <authorList>
            <person name="Song R."/>
            <person name="Chenine A.L."/>
            <person name="Ruprecht R.M."/>
        </authorList>
    </citation>
    <scope>NUCLEOTIDE SEQUENCE [LARGE SCALE GENOMIC DNA]</scope>
    <source>
        <strain evidence="4 5">CECT 8663</strain>
    </source>
</reference>
<dbReference type="Proteomes" id="UP000220836">
    <property type="component" value="Unassembled WGS sequence"/>
</dbReference>